<evidence type="ECO:0000313" key="3">
    <source>
        <dbReference type="Proteomes" id="UP000255091"/>
    </source>
</evidence>
<proteinExistence type="predicted"/>
<dbReference type="EMBL" id="UHAP01000001">
    <property type="protein sequence ID" value="SUK56813.1"/>
    <property type="molecule type" value="Genomic_DNA"/>
</dbReference>
<sequence>MHITSAGTIGRSTSARKYKLSIENQYNDRDEQLEHSKAILNLPIRTWFDKAESEILARELREDRKLSEDTYKLDRYVGLIAEEVENLGLKEFVTYDDKGEIEGIAYDRLWIHLIPVIKEQQLRIKKLEESKNEG</sequence>
<feature type="domain" description="Peptidase S74" evidence="1">
    <location>
        <begin position="14"/>
        <end position="131"/>
    </location>
</feature>
<evidence type="ECO:0000313" key="2">
    <source>
        <dbReference type="EMBL" id="SUK56813.1"/>
    </source>
</evidence>
<organism evidence="2 3">
    <name type="scientific">Staphylococcus aureus</name>
    <dbReference type="NCBI Taxonomy" id="1280"/>
    <lineage>
        <taxon>Bacteria</taxon>
        <taxon>Bacillati</taxon>
        <taxon>Bacillota</taxon>
        <taxon>Bacilli</taxon>
        <taxon>Bacillales</taxon>
        <taxon>Staphylococcaceae</taxon>
        <taxon>Staphylococcus</taxon>
    </lineage>
</organism>
<gene>
    <name evidence="2" type="ORF">NCTC6133_02667</name>
</gene>
<dbReference type="InterPro" id="IPR030392">
    <property type="entry name" value="S74_ICA"/>
</dbReference>
<accession>A0A380DV56</accession>
<dbReference type="AlphaFoldDB" id="A0A380DV56"/>
<reference evidence="2 3" key="1">
    <citation type="submission" date="2018-06" db="EMBL/GenBank/DDBJ databases">
        <authorList>
            <consortium name="Pathogen Informatics"/>
            <person name="Doyle S."/>
        </authorList>
    </citation>
    <scope>NUCLEOTIDE SEQUENCE [LARGE SCALE GENOMIC DNA]</scope>
    <source>
        <strain evidence="2 3">NCTC6133</strain>
    </source>
</reference>
<dbReference type="PROSITE" id="PS51688">
    <property type="entry name" value="ICA"/>
    <property type="match status" value="1"/>
</dbReference>
<evidence type="ECO:0000259" key="1">
    <source>
        <dbReference type="PROSITE" id="PS51688"/>
    </source>
</evidence>
<name>A0A380DV56_STAAU</name>
<protein>
    <submittedName>
        <fullName evidence="2">Phage minor structural protein</fullName>
    </submittedName>
</protein>
<dbReference type="Proteomes" id="UP000255091">
    <property type="component" value="Unassembled WGS sequence"/>
</dbReference>